<sequence length="785" mass="93579">MNAQLLHYKLEQLEVKGSSKFEVVFAAPDTQQEQYSRFTLRAWWIVLQAHRDKPYATRIDLYERAFKYIPNCYKLWFNYLKEQLEDLGGRSTFLSNKFEEMIGYFERALVYMHKMPNIWLMYAEYSASLQKYTHTRNVYDRALQSLPVTQHHRIWKAYCQWISKTDSIKTAISIYNRYIKINPDYKEEYLDYLVSKQLWGKACQILVDILNDDQFNSSSGKTKYDFMKYLCEIIARHPNDLPIDAASIMKFGIKKYSDEIGQLWIKLADYYIKTGQFEQARDTFEDAVNNVLTVKDFSLVFNAYVKYEETIIQMLEDFDENDENQDDIDDTILSTKLDQLLKIKSSQDDEVQIEDELLLKMDRLDELLERRPILLNSCILRQNKYNVEEWLKRIELVKGDERMALKTFTEALEIVEPNLADNGKLSDIWIAYANYYRNKGDWKTCNQIFHKGSKIEFKNIEEHVNLWSQWVETLLLDGFVNDSLTVIKQGLFKRYVKKLDKMTPSEMVPYSLQLWQLYLDLERNFGNFKSLRAAYKRMVELKVVTPFIIINYAQLLEDNAFYEESFKVFEAGVQLFDWPALYDLWIVYITKFIQRYRGQKIERTRNLFETVIEQVPKDKNRIFYLMYGEFEEQYGLLNHAIEIYDRMVFNVEYQDKMEAYNIYIAKVALYLGITKTRPVFESAIENLQEAELIQMGLRLAQLERKFGEIDRARAVYIHISQFSDPRFDDFGLWKTWENFELHHGNEDTYKEFRRISKSVVAKFSLMPPDPKKIKERVEKGQLGQV</sequence>
<dbReference type="EMBL" id="CAJJDM010000039">
    <property type="protein sequence ID" value="CAD8066913.1"/>
    <property type="molecule type" value="Genomic_DNA"/>
</dbReference>
<comment type="similarity">
    <text evidence="2">Belongs to the crooked-neck family.</text>
</comment>
<evidence type="ECO:0000256" key="1">
    <source>
        <dbReference type="ARBA" id="ARBA00004123"/>
    </source>
</evidence>
<feature type="domain" description="Pre-mRNA-splicing factor Syf1/CRNKL1-like C-terminal HAT-repeats" evidence="9">
    <location>
        <begin position="422"/>
        <end position="765"/>
    </location>
</feature>
<keyword evidence="6" id="KW-0508">mRNA splicing</keyword>
<dbReference type="PANTHER" id="PTHR11246:SF5">
    <property type="entry name" value="PRE-MRNA-SPLICING FACTOR SYF1"/>
    <property type="match status" value="1"/>
</dbReference>
<dbReference type="Proteomes" id="UP000688137">
    <property type="component" value="Unassembled WGS sequence"/>
</dbReference>
<feature type="domain" description="Pre-mRNA-splicing factor Syf1-like N-terminal HAT-repeats" evidence="10">
    <location>
        <begin position="37"/>
        <end position="184"/>
    </location>
</feature>
<evidence type="ECO:0000256" key="2">
    <source>
        <dbReference type="ARBA" id="ARBA00008644"/>
    </source>
</evidence>
<dbReference type="FunFam" id="1.25.40.10:FF:000137">
    <property type="entry name" value="Pre-mRNA-splicing factor syf1"/>
    <property type="match status" value="1"/>
</dbReference>
<evidence type="ECO:0000259" key="9">
    <source>
        <dbReference type="Pfam" id="PF23231"/>
    </source>
</evidence>
<keyword evidence="3" id="KW-0507">mRNA processing</keyword>
<keyword evidence="7" id="KW-0539">Nucleus</keyword>
<evidence type="ECO:0000259" key="10">
    <source>
        <dbReference type="Pfam" id="PF23233"/>
    </source>
</evidence>
<evidence type="ECO:0000256" key="5">
    <source>
        <dbReference type="ARBA" id="ARBA00022737"/>
    </source>
</evidence>
<evidence type="ECO:0000313" key="12">
    <source>
        <dbReference type="Proteomes" id="UP000688137"/>
    </source>
</evidence>
<gene>
    <name evidence="11" type="ORF">PPRIM_AZ9-3.1.T0400017</name>
</gene>
<dbReference type="SMART" id="SM00386">
    <property type="entry name" value="HAT"/>
    <property type="match status" value="11"/>
</dbReference>
<evidence type="ECO:0000259" key="8">
    <source>
        <dbReference type="Pfam" id="PF23220"/>
    </source>
</evidence>
<dbReference type="InterPro" id="IPR003107">
    <property type="entry name" value="HAT"/>
</dbReference>
<dbReference type="InterPro" id="IPR045075">
    <property type="entry name" value="Syf1-like"/>
</dbReference>
<protein>
    <recommendedName>
        <fullName evidence="13">Pre-mRNA-splicing factor SYF1</fullName>
    </recommendedName>
</protein>
<dbReference type="GO" id="GO:0000349">
    <property type="term" value="P:generation of catalytic spliceosome for first transesterification step"/>
    <property type="evidence" value="ECO:0007669"/>
    <property type="project" value="TreeGrafter"/>
</dbReference>
<comment type="subcellular location">
    <subcellularLocation>
        <location evidence="1">Nucleus</location>
    </subcellularLocation>
</comment>
<evidence type="ECO:0000256" key="7">
    <source>
        <dbReference type="ARBA" id="ARBA00023242"/>
    </source>
</evidence>
<organism evidence="11 12">
    <name type="scientific">Paramecium primaurelia</name>
    <dbReference type="NCBI Taxonomy" id="5886"/>
    <lineage>
        <taxon>Eukaryota</taxon>
        <taxon>Sar</taxon>
        <taxon>Alveolata</taxon>
        <taxon>Ciliophora</taxon>
        <taxon>Intramacronucleata</taxon>
        <taxon>Oligohymenophorea</taxon>
        <taxon>Peniculida</taxon>
        <taxon>Parameciidae</taxon>
        <taxon>Paramecium</taxon>
    </lineage>
</organism>
<feature type="domain" description="Pre-mRNA-splicing factor SYF1 central HAT repeats" evidence="8">
    <location>
        <begin position="187"/>
        <end position="414"/>
    </location>
</feature>
<dbReference type="Pfam" id="PF23233">
    <property type="entry name" value="HAT_Syf1_CNRKL1_N"/>
    <property type="match status" value="1"/>
</dbReference>
<comment type="caution">
    <text evidence="11">The sequence shown here is derived from an EMBL/GenBank/DDBJ whole genome shotgun (WGS) entry which is preliminary data.</text>
</comment>
<dbReference type="Pfam" id="PF23231">
    <property type="entry name" value="HAT_Syf1_CNRKL1_C"/>
    <property type="match status" value="1"/>
</dbReference>
<dbReference type="GO" id="GO:0000974">
    <property type="term" value="C:Prp19 complex"/>
    <property type="evidence" value="ECO:0007669"/>
    <property type="project" value="TreeGrafter"/>
</dbReference>
<keyword evidence="5" id="KW-0677">Repeat</keyword>
<dbReference type="GO" id="GO:0071007">
    <property type="term" value="C:U2-type catalytic step 2 spliceosome"/>
    <property type="evidence" value="ECO:0007669"/>
    <property type="project" value="TreeGrafter"/>
</dbReference>
<evidence type="ECO:0000256" key="6">
    <source>
        <dbReference type="ARBA" id="ARBA00023187"/>
    </source>
</evidence>
<dbReference type="InterPro" id="IPR055433">
    <property type="entry name" value="HAT_Syf1-like_N"/>
</dbReference>
<keyword evidence="12" id="KW-1185">Reference proteome</keyword>
<evidence type="ECO:0000256" key="4">
    <source>
        <dbReference type="ARBA" id="ARBA00022728"/>
    </source>
</evidence>
<dbReference type="GO" id="GO:0071014">
    <property type="term" value="C:post-mRNA release spliceosomal complex"/>
    <property type="evidence" value="ECO:0007669"/>
    <property type="project" value="TreeGrafter"/>
</dbReference>
<dbReference type="InterPro" id="IPR055430">
    <property type="entry name" value="HAT_Syf1_CNRKL1_C"/>
</dbReference>
<proteinExistence type="inferred from homology"/>
<keyword evidence="4" id="KW-0747">Spliceosome</keyword>
<evidence type="ECO:0008006" key="13">
    <source>
        <dbReference type="Google" id="ProtNLM"/>
    </source>
</evidence>
<evidence type="ECO:0000256" key="3">
    <source>
        <dbReference type="ARBA" id="ARBA00022664"/>
    </source>
</evidence>
<evidence type="ECO:0000313" key="11">
    <source>
        <dbReference type="EMBL" id="CAD8066913.1"/>
    </source>
</evidence>
<dbReference type="OMA" id="IWYNYLR"/>
<dbReference type="InterPro" id="IPR056350">
    <property type="entry name" value="HAT_Syf1_central"/>
</dbReference>
<dbReference type="AlphaFoldDB" id="A0A8S1LNH3"/>
<reference evidence="11" key="1">
    <citation type="submission" date="2021-01" db="EMBL/GenBank/DDBJ databases">
        <authorList>
            <consortium name="Genoscope - CEA"/>
            <person name="William W."/>
        </authorList>
    </citation>
    <scope>NUCLEOTIDE SEQUENCE</scope>
</reference>
<dbReference type="PANTHER" id="PTHR11246">
    <property type="entry name" value="PRE-MRNA SPLICING FACTOR"/>
    <property type="match status" value="1"/>
</dbReference>
<accession>A0A8S1LNH3</accession>
<name>A0A8S1LNH3_PARPR</name>
<dbReference type="Pfam" id="PF23220">
    <property type="entry name" value="HAT_Syf1_M"/>
    <property type="match status" value="1"/>
</dbReference>